<feature type="compositionally biased region" description="Polar residues" evidence="1">
    <location>
        <begin position="318"/>
        <end position="339"/>
    </location>
</feature>
<keyword evidence="3" id="KW-1185">Reference proteome</keyword>
<dbReference type="Proteomes" id="UP000008062">
    <property type="component" value="Chromosome 8"/>
</dbReference>
<dbReference type="eggNOG" id="ENOG502RGUV">
    <property type="taxonomic scope" value="Eukaryota"/>
</dbReference>
<gene>
    <name evidence="2" type="ORF">MYCGRDRAFT_94991</name>
</gene>
<dbReference type="GeneID" id="13395132"/>
<evidence type="ECO:0008006" key="4">
    <source>
        <dbReference type="Google" id="ProtNLM"/>
    </source>
</evidence>
<dbReference type="OrthoDB" id="3650322at2759"/>
<organism evidence="2 3">
    <name type="scientific">Zymoseptoria tritici (strain CBS 115943 / IPO323)</name>
    <name type="common">Speckled leaf blotch fungus</name>
    <name type="synonym">Septoria tritici</name>
    <dbReference type="NCBI Taxonomy" id="336722"/>
    <lineage>
        <taxon>Eukaryota</taxon>
        <taxon>Fungi</taxon>
        <taxon>Dikarya</taxon>
        <taxon>Ascomycota</taxon>
        <taxon>Pezizomycotina</taxon>
        <taxon>Dothideomycetes</taxon>
        <taxon>Dothideomycetidae</taxon>
        <taxon>Mycosphaerellales</taxon>
        <taxon>Mycosphaerellaceae</taxon>
        <taxon>Zymoseptoria</taxon>
    </lineage>
</organism>
<dbReference type="AlphaFoldDB" id="F9XGT9"/>
<proteinExistence type="predicted"/>
<dbReference type="OMA" id="INETERY"/>
<dbReference type="RefSeq" id="XP_003850479.1">
    <property type="nucleotide sequence ID" value="XM_003850431.1"/>
</dbReference>
<feature type="region of interest" description="Disordered" evidence="1">
    <location>
        <begin position="241"/>
        <end position="352"/>
    </location>
</feature>
<reference evidence="2 3" key="1">
    <citation type="journal article" date="2011" name="PLoS Genet.">
        <title>Finished genome of the fungal wheat pathogen Mycosphaerella graminicola reveals dispensome structure, chromosome plasticity, and stealth pathogenesis.</title>
        <authorList>
            <person name="Goodwin S.B."/>
            <person name="Ben M'barek S."/>
            <person name="Dhillon B."/>
            <person name="Wittenberg A.H.J."/>
            <person name="Crane C.F."/>
            <person name="Hane J.K."/>
            <person name="Foster A.J."/>
            <person name="Van der Lee T.A.J."/>
            <person name="Grimwood J."/>
            <person name="Aerts A."/>
            <person name="Antoniw J."/>
            <person name="Bailey A."/>
            <person name="Bluhm B."/>
            <person name="Bowler J."/>
            <person name="Bristow J."/>
            <person name="van der Burgt A."/>
            <person name="Canto-Canche B."/>
            <person name="Churchill A.C.L."/>
            <person name="Conde-Ferraez L."/>
            <person name="Cools H.J."/>
            <person name="Coutinho P.M."/>
            <person name="Csukai M."/>
            <person name="Dehal P."/>
            <person name="De Wit P."/>
            <person name="Donzelli B."/>
            <person name="van de Geest H.C."/>
            <person name="van Ham R.C.H.J."/>
            <person name="Hammond-Kosack K.E."/>
            <person name="Henrissat B."/>
            <person name="Kilian A."/>
            <person name="Kobayashi A.K."/>
            <person name="Koopmann E."/>
            <person name="Kourmpetis Y."/>
            <person name="Kuzniar A."/>
            <person name="Lindquist E."/>
            <person name="Lombard V."/>
            <person name="Maliepaard C."/>
            <person name="Martins N."/>
            <person name="Mehrabi R."/>
            <person name="Nap J.P.H."/>
            <person name="Ponomarenko A."/>
            <person name="Rudd J.J."/>
            <person name="Salamov A."/>
            <person name="Schmutz J."/>
            <person name="Schouten H.J."/>
            <person name="Shapiro H."/>
            <person name="Stergiopoulos I."/>
            <person name="Torriani S.F.F."/>
            <person name="Tu H."/>
            <person name="de Vries R.P."/>
            <person name="Waalwijk C."/>
            <person name="Ware S.B."/>
            <person name="Wiebenga A."/>
            <person name="Zwiers L.-H."/>
            <person name="Oliver R.P."/>
            <person name="Grigoriev I.V."/>
            <person name="Kema G.H.J."/>
        </authorList>
    </citation>
    <scope>NUCLEOTIDE SEQUENCE [LARGE SCALE GENOMIC DNA]</scope>
    <source>
        <strain evidence="3">CBS 115943 / IPO323</strain>
    </source>
</reference>
<dbReference type="KEGG" id="ztr:MYCGRDRAFT_94991"/>
<sequence length="810" mass="89726">MTTQGTLDKATQAFVQKLHTAWAQQAPPSAYVKLRDSLLSQRDQVDTRIVTLCSVVKLAFPAGLECNVKWRELLSVATEIEEKKGKRSNETNRLRSLAFVATLWSPEVVLHYGWDKVGQTQMSAIRVCATRYPRFKEDLCPRLNCVLLQRHCEAITKGRLRTLDQATLQLRDLSAQLLAATNPDDNALHQWVTNMDGSVTVDDNGTLLNEIRPDHYHMYLLQTDRYGLLTARANTSKSAVRQHASLPDDCTPITRTDQDLSGMLDRVQQSSSISRRSSSDAMPGCSSTSTPGGPTADDTPFPTVDHFHESFFGCDMDSPSNSASPHDSHSPTDNTGSAEPTNSSPASSALPTSTKYSALLDNGAGIEREPGTISPNCSQDMARHLRNPRTDCIDTGQEDFSDVAMGNAEIVHDRSNSDDTPTQPLHPMQTQSLFSQTEDQDMAMMEDLLHHPETTATTLCDITDGRQELSGVLAESPVQFSSWLKSDARHASIFTQLGSELSYGRARSEYEADVLHFTSEEFITAAQDGRIFRKPLVIKERFSDSNIHTAETLALHLQDRSPRLPTFHAKEFDKVQSAPVSLEKIAEGLRTGKHWDDAAGQSYNGAAILRFRNITKCQRPLLAMLPRFRLLDCLIERVQGSVLPADRRSNGSGPASIDDCVSFNVCSLGGACSDTCLNSVSGTWLRVLDGTAIWMFVPEDEMTMEWSTLTDGNNWMPDGRQRLVFLQQDDVLLLPPGLKIVQAIYSSTTTVLEGGLFWDKLSVIQTLQCISWELENLPSTQSQDVMSGHLPRIVEELVALVNEQPDHFRV</sequence>
<evidence type="ECO:0000313" key="3">
    <source>
        <dbReference type="Proteomes" id="UP000008062"/>
    </source>
</evidence>
<feature type="compositionally biased region" description="Low complexity" evidence="1">
    <location>
        <begin position="340"/>
        <end position="352"/>
    </location>
</feature>
<dbReference type="InParanoid" id="F9XGT9"/>
<protein>
    <recommendedName>
        <fullName evidence="4">JmjC domain-containing protein</fullName>
    </recommendedName>
</protein>
<dbReference type="HOGENOM" id="CLU_319332_0_0_1"/>
<accession>F9XGT9</accession>
<dbReference type="EMBL" id="CM001203">
    <property type="protein sequence ID" value="EGP85455.1"/>
    <property type="molecule type" value="Genomic_DNA"/>
</dbReference>
<name>F9XGT9_ZYMTI</name>
<evidence type="ECO:0000256" key="1">
    <source>
        <dbReference type="SAM" id="MobiDB-lite"/>
    </source>
</evidence>
<evidence type="ECO:0000313" key="2">
    <source>
        <dbReference type="EMBL" id="EGP85455.1"/>
    </source>
</evidence>